<evidence type="ECO:0000313" key="13">
    <source>
        <dbReference type="EMBL" id="KZP22209.1"/>
    </source>
</evidence>
<dbReference type="InterPro" id="IPR048761">
    <property type="entry name" value="SMUBP-2_HCS1_1B"/>
</dbReference>
<dbReference type="InterPro" id="IPR041677">
    <property type="entry name" value="DNA2/NAM7_AAA_11"/>
</dbReference>
<comment type="similarity">
    <text evidence="3">Belongs to the DNA2/NAM7 helicase family.</text>
</comment>
<dbReference type="InterPro" id="IPR003593">
    <property type="entry name" value="AAA+_ATPase"/>
</dbReference>
<evidence type="ECO:0000256" key="4">
    <source>
        <dbReference type="ARBA" id="ARBA00012551"/>
    </source>
</evidence>
<dbReference type="CDD" id="cd18808">
    <property type="entry name" value="SF1_C_Upf1"/>
    <property type="match status" value="1"/>
</dbReference>
<dbReference type="GO" id="GO:0005737">
    <property type="term" value="C:cytoplasm"/>
    <property type="evidence" value="ECO:0007669"/>
    <property type="project" value="UniProtKB-SubCell"/>
</dbReference>
<dbReference type="PANTHER" id="PTHR43788:SF8">
    <property type="entry name" value="DNA-BINDING PROTEIN SMUBP-2"/>
    <property type="match status" value="1"/>
</dbReference>
<dbReference type="FunFam" id="3.40.50.300:FF:000326">
    <property type="entry name" value="P-loop containing nucleoside triphosphate hydrolase"/>
    <property type="match status" value="1"/>
</dbReference>
<dbReference type="GO" id="GO:0043139">
    <property type="term" value="F:5'-3' DNA helicase activity"/>
    <property type="evidence" value="ECO:0007669"/>
    <property type="project" value="TreeGrafter"/>
</dbReference>
<feature type="compositionally biased region" description="Acidic residues" evidence="11">
    <location>
        <begin position="484"/>
        <end position="496"/>
    </location>
</feature>
<evidence type="ECO:0000256" key="3">
    <source>
        <dbReference type="ARBA" id="ARBA00007913"/>
    </source>
</evidence>
<dbReference type="Pfam" id="PF13086">
    <property type="entry name" value="AAA_11"/>
    <property type="match status" value="1"/>
</dbReference>
<dbReference type="InterPro" id="IPR027417">
    <property type="entry name" value="P-loop_NTPase"/>
</dbReference>
<keyword evidence="8" id="KW-0347">Helicase</keyword>
<dbReference type="InterPro" id="IPR047187">
    <property type="entry name" value="SF1_C_Upf1"/>
</dbReference>
<evidence type="ECO:0000256" key="2">
    <source>
        <dbReference type="ARBA" id="ARBA00004496"/>
    </source>
</evidence>
<keyword evidence="9" id="KW-0067">ATP-binding</keyword>
<evidence type="ECO:0000313" key="14">
    <source>
        <dbReference type="Proteomes" id="UP000076532"/>
    </source>
</evidence>
<dbReference type="InterPro" id="IPR050534">
    <property type="entry name" value="Coronavir_polyprotein_1ab"/>
</dbReference>
<dbReference type="Pfam" id="PF13087">
    <property type="entry name" value="AAA_12"/>
    <property type="match status" value="1"/>
</dbReference>
<accession>A0A166KSH3</accession>
<dbReference type="Pfam" id="PF21138">
    <property type="entry name" value="SMUBP-2_HCS1_1B"/>
    <property type="match status" value="1"/>
</dbReference>
<evidence type="ECO:0000256" key="6">
    <source>
        <dbReference type="ARBA" id="ARBA00022741"/>
    </source>
</evidence>
<organism evidence="13 14">
    <name type="scientific">Athelia psychrophila</name>
    <dbReference type="NCBI Taxonomy" id="1759441"/>
    <lineage>
        <taxon>Eukaryota</taxon>
        <taxon>Fungi</taxon>
        <taxon>Dikarya</taxon>
        <taxon>Basidiomycota</taxon>
        <taxon>Agaricomycotina</taxon>
        <taxon>Agaricomycetes</taxon>
        <taxon>Agaricomycetidae</taxon>
        <taxon>Atheliales</taxon>
        <taxon>Atheliaceae</taxon>
        <taxon>Athelia</taxon>
    </lineage>
</organism>
<evidence type="ECO:0000256" key="10">
    <source>
        <dbReference type="ARBA" id="ARBA00023242"/>
    </source>
</evidence>
<dbReference type="STRING" id="436010.A0A166KSH3"/>
<dbReference type="EMBL" id="KV417541">
    <property type="protein sequence ID" value="KZP22209.1"/>
    <property type="molecule type" value="Genomic_DNA"/>
</dbReference>
<dbReference type="GO" id="GO:0005524">
    <property type="term" value="F:ATP binding"/>
    <property type="evidence" value="ECO:0007669"/>
    <property type="project" value="UniProtKB-KW"/>
</dbReference>
<evidence type="ECO:0000256" key="11">
    <source>
        <dbReference type="SAM" id="MobiDB-lite"/>
    </source>
</evidence>
<evidence type="ECO:0000256" key="7">
    <source>
        <dbReference type="ARBA" id="ARBA00022801"/>
    </source>
</evidence>
<feature type="domain" description="AAA+ ATPase" evidence="12">
    <location>
        <begin position="230"/>
        <end position="490"/>
    </location>
</feature>
<dbReference type="Gene3D" id="3.40.50.300">
    <property type="entry name" value="P-loop containing nucleotide triphosphate hydrolases"/>
    <property type="match status" value="2"/>
</dbReference>
<dbReference type="OrthoDB" id="6730379at2759"/>
<evidence type="ECO:0000256" key="9">
    <source>
        <dbReference type="ARBA" id="ARBA00022840"/>
    </source>
</evidence>
<keyword evidence="5" id="KW-0963">Cytoplasm</keyword>
<keyword evidence="6" id="KW-0547">Nucleotide-binding</keyword>
<dbReference type="GO" id="GO:0003723">
    <property type="term" value="F:RNA binding"/>
    <property type="evidence" value="ECO:0007669"/>
    <property type="project" value="InterPro"/>
</dbReference>
<dbReference type="EC" id="3.6.4.12" evidence="4"/>
<comment type="subcellular location">
    <subcellularLocation>
        <location evidence="2">Cytoplasm</location>
    </subcellularLocation>
    <subcellularLocation>
        <location evidence="1">Nucleus</location>
    </subcellularLocation>
</comment>
<dbReference type="GO" id="GO:0005694">
    <property type="term" value="C:chromosome"/>
    <property type="evidence" value="ECO:0007669"/>
    <property type="project" value="UniProtKB-ARBA"/>
</dbReference>
<dbReference type="Gene3D" id="2.40.30.270">
    <property type="match status" value="1"/>
</dbReference>
<dbReference type="GO" id="GO:0005634">
    <property type="term" value="C:nucleus"/>
    <property type="evidence" value="ECO:0007669"/>
    <property type="project" value="UniProtKB-SubCell"/>
</dbReference>
<feature type="region of interest" description="Disordered" evidence="11">
    <location>
        <begin position="455"/>
        <end position="534"/>
    </location>
</feature>
<dbReference type="AlphaFoldDB" id="A0A166KSH3"/>
<gene>
    <name evidence="13" type="ORF">FIBSPDRAFT_824848</name>
</gene>
<dbReference type="Proteomes" id="UP000076532">
    <property type="component" value="Unassembled WGS sequence"/>
</dbReference>
<dbReference type="SMART" id="SM00382">
    <property type="entry name" value="AAA"/>
    <property type="match status" value="1"/>
</dbReference>
<evidence type="ECO:0000259" key="12">
    <source>
        <dbReference type="SMART" id="SM00382"/>
    </source>
</evidence>
<keyword evidence="14" id="KW-1185">Reference proteome</keyword>
<protein>
    <recommendedName>
        <fullName evidence="4">DNA helicase</fullName>
        <ecNumber evidence="4">3.6.4.12</ecNumber>
    </recommendedName>
</protein>
<keyword evidence="10" id="KW-0539">Nucleus</keyword>
<proteinExistence type="inferred from homology"/>
<reference evidence="13 14" key="1">
    <citation type="journal article" date="2016" name="Mol. Biol. Evol.">
        <title>Comparative Genomics of Early-Diverging Mushroom-Forming Fungi Provides Insights into the Origins of Lignocellulose Decay Capabilities.</title>
        <authorList>
            <person name="Nagy L.G."/>
            <person name="Riley R."/>
            <person name="Tritt A."/>
            <person name="Adam C."/>
            <person name="Daum C."/>
            <person name="Floudas D."/>
            <person name="Sun H."/>
            <person name="Yadav J.S."/>
            <person name="Pangilinan J."/>
            <person name="Larsson K.H."/>
            <person name="Matsuura K."/>
            <person name="Barry K."/>
            <person name="Labutti K."/>
            <person name="Kuo R."/>
            <person name="Ohm R.A."/>
            <person name="Bhattacharya S.S."/>
            <person name="Shirouzu T."/>
            <person name="Yoshinaga Y."/>
            <person name="Martin F.M."/>
            <person name="Grigoriev I.V."/>
            <person name="Hibbett D.S."/>
        </authorList>
    </citation>
    <scope>NUCLEOTIDE SEQUENCE [LARGE SCALE GENOMIC DNA]</scope>
    <source>
        <strain evidence="13 14">CBS 109695</strain>
    </source>
</reference>
<dbReference type="PANTHER" id="PTHR43788">
    <property type="entry name" value="DNA2/NAM7 HELICASE FAMILY MEMBER"/>
    <property type="match status" value="1"/>
</dbReference>
<name>A0A166KSH3_9AGAM</name>
<dbReference type="InterPro" id="IPR041679">
    <property type="entry name" value="DNA2/NAM7-like_C"/>
</dbReference>
<evidence type="ECO:0000256" key="1">
    <source>
        <dbReference type="ARBA" id="ARBA00004123"/>
    </source>
</evidence>
<evidence type="ECO:0000256" key="8">
    <source>
        <dbReference type="ARBA" id="ARBA00022806"/>
    </source>
</evidence>
<feature type="region of interest" description="Disordered" evidence="11">
    <location>
        <begin position="97"/>
        <end position="122"/>
    </location>
</feature>
<dbReference type="GO" id="GO:0016787">
    <property type="term" value="F:hydrolase activity"/>
    <property type="evidence" value="ECO:0007669"/>
    <property type="project" value="UniProtKB-KW"/>
</dbReference>
<evidence type="ECO:0000256" key="5">
    <source>
        <dbReference type="ARBA" id="ARBA00022490"/>
    </source>
</evidence>
<dbReference type="SUPFAM" id="SSF52540">
    <property type="entry name" value="P-loop containing nucleoside triphosphate hydrolases"/>
    <property type="match status" value="2"/>
</dbReference>
<keyword evidence="7 13" id="KW-0378">Hydrolase</keyword>
<sequence>MTSPADLEAFINRHRELLSKEREAEVERSSLLLSNCGPKLLEQKGLALIGLGVVGINVGLGGKMLIELERPAAYHTTSVFPPHTIRPGDLARIEENAGAGPAKKASKLKKPDATSAANSKSAEGVVYKMTDTRIVIAIDPSDDEVDLPERCRIVKLANSVTYDRMDKALNHLEKVVLPEPDKPPKEMTRLTQVLLGMSAPSARAAITDIAFFDPSLNQSQKDAVKFALSSPEVACIHGPPGTGKTHTLIEIIRQLTNITPANPRAQRILVCGASNLSVDNILERLLALPPGDKGERLRATRIGHPARVMGHAGVLEATLDAKAGRSDQAALAKDVKTELEVALAALSGKGKGKGKPPRGLARKKMWDDVEALRKEYRQREGGVVKSVLAESQIVLATCHSSGGRQLRYDEFDVVIIDEATQALEAVCWIPIFKAKKLILAGDPMQLPPTILSLDKHGKKAKVANPSKSPSAREPESADAAPPPVEEDDPDDDDGSLDGDAMLEHEDPEPESALASLDIKPENTKAKAGKPKRAMLKPPRTLETTLFERLERMYGAGIKRMLKVQYRMHAQICEFPSKTLYASQLTSHASVAAHLLRDLPNARPESEDDAKELLGAPVVFFDTAGCEYFERAEGDGDEGSRCNENEATVVKNWVASLVENGVLPSQIAVITPYQAQVTLLASLLRPLYGQSLEIGTVDGMQGREKDAVVISLVRSNDNREVGFLKEKRRLNVAMTRAKRSLCVVGDSSTVQHGGAYLEKWLTWLEANADVRYAGLE</sequence>